<dbReference type="RefSeq" id="WP_105941881.1">
    <property type="nucleotide sequence ID" value="NZ_CP027433.1"/>
</dbReference>
<dbReference type="OrthoDB" id="252872at2"/>
<evidence type="ECO:0000256" key="1">
    <source>
        <dbReference type="SAM" id="MobiDB-lite"/>
    </source>
</evidence>
<keyword evidence="3" id="KW-1185">Reference proteome</keyword>
<accession>A0A2S0KEN0</accession>
<gene>
    <name evidence="2" type="ORF">C6V83_07545</name>
</gene>
<organism evidence="2 3">
    <name type="scientific">Gordonia iterans</name>
    <dbReference type="NCBI Taxonomy" id="1004901"/>
    <lineage>
        <taxon>Bacteria</taxon>
        <taxon>Bacillati</taxon>
        <taxon>Actinomycetota</taxon>
        <taxon>Actinomycetes</taxon>
        <taxon>Mycobacteriales</taxon>
        <taxon>Gordoniaceae</taxon>
        <taxon>Gordonia</taxon>
    </lineage>
</organism>
<feature type="region of interest" description="Disordered" evidence="1">
    <location>
        <begin position="1"/>
        <end position="43"/>
    </location>
</feature>
<proteinExistence type="predicted"/>
<evidence type="ECO:0008006" key="4">
    <source>
        <dbReference type="Google" id="ProtNLM"/>
    </source>
</evidence>
<dbReference type="Proteomes" id="UP000239814">
    <property type="component" value="Chromosome"/>
</dbReference>
<dbReference type="EMBL" id="CP027433">
    <property type="protein sequence ID" value="AVM00150.1"/>
    <property type="molecule type" value="Genomic_DNA"/>
</dbReference>
<dbReference type="SUPFAM" id="SSF48613">
    <property type="entry name" value="Heme oxygenase-like"/>
    <property type="match status" value="1"/>
</dbReference>
<dbReference type="Pfam" id="PF14518">
    <property type="entry name" value="Haem_oxygenas_2"/>
    <property type="match status" value="1"/>
</dbReference>
<dbReference type="KEGG" id="git:C6V83_07545"/>
<protein>
    <recommendedName>
        <fullName evidence="4">Iron-containing redox enzyme family protein</fullName>
    </recommendedName>
</protein>
<dbReference type="InterPro" id="IPR016084">
    <property type="entry name" value="Haem_Oase-like_multi-hlx"/>
</dbReference>
<dbReference type="SMART" id="SM01236">
    <property type="entry name" value="Haem_oxygenase_2"/>
    <property type="match status" value="1"/>
</dbReference>
<reference evidence="2 3" key="1">
    <citation type="submission" date="2018-03" db="EMBL/GenBank/DDBJ databases">
        <title>Characteristics and genome of n-alkane degrading marine bacteria Gordonia iterans isolated from crude oil contaminated in Tae-an, South Korea.</title>
        <authorList>
            <person name="Lee S.-S."/>
            <person name="Kim H."/>
        </authorList>
    </citation>
    <scope>NUCLEOTIDE SEQUENCE [LARGE SCALE GENOMIC DNA]</scope>
    <source>
        <strain evidence="2 3">Co17</strain>
    </source>
</reference>
<dbReference type="AlphaFoldDB" id="A0A2S0KEN0"/>
<evidence type="ECO:0000313" key="3">
    <source>
        <dbReference type="Proteomes" id="UP000239814"/>
    </source>
</evidence>
<name>A0A2S0KEN0_9ACTN</name>
<sequence length="354" mass="38118">MNRTSTRHRSTRHRSEAPSRADGAPDTPSRFREPDLPAPRGPVSGAVIAALTDHAAPRRVDLTDVDPLGEDAQLALVVLQELHYGGWASVDPAREWDPALVAIRVELEDRMLAVIDGECATDAGSATGEFDALLRAGPGDASASDWLRTHGTEREFADYFAARSLYHLKEADPHAWAIPRLPAQAKAPFVAVEYDEYGGGRAERVHQKLYADLLIAFGLDAGYLSYLGASPAVVLAPVTLMTALGLRRARRGAVVGHFAATEVTSSPGSARLLAGLERLGAPEPVRLFYREHVEADAVHELVMRDEVVAGLLAAEPSLEADVVAGIRAFGWVEDRLEAAFLTAWRAGETLLAID</sequence>
<dbReference type="Gene3D" id="1.20.910.10">
    <property type="entry name" value="Heme oxygenase-like"/>
    <property type="match status" value="1"/>
</dbReference>
<feature type="compositionally biased region" description="Basic residues" evidence="1">
    <location>
        <begin position="1"/>
        <end position="12"/>
    </location>
</feature>
<evidence type="ECO:0000313" key="2">
    <source>
        <dbReference type="EMBL" id="AVM00150.1"/>
    </source>
</evidence>